<evidence type="ECO:0000256" key="2">
    <source>
        <dbReference type="ARBA" id="ARBA00012438"/>
    </source>
</evidence>
<dbReference type="GO" id="GO:0005524">
    <property type="term" value="F:ATP binding"/>
    <property type="evidence" value="ECO:0007669"/>
    <property type="project" value="UniProtKB-KW"/>
</dbReference>
<accession>A0ABV6DLP5</accession>
<reference evidence="10 11" key="1">
    <citation type="submission" date="2024-09" db="EMBL/GenBank/DDBJ databases">
        <authorList>
            <person name="Sun Q."/>
            <person name="Mori K."/>
        </authorList>
    </citation>
    <scope>NUCLEOTIDE SEQUENCE [LARGE SCALE GENOMIC DNA]</scope>
    <source>
        <strain evidence="10 11">CCM 7759</strain>
    </source>
</reference>
<evidence type="ECO:0000256" key="7">
    <source>
        <dbReference type="ARBA" id="ARBA00023012"/>
    </source>
</evidence>
<dbReference type="PROSITE" id="PS50109">
    <property type="entry name" value="HIS_KIN"/>
    <property type="match status" value="1"/>
</dbReference>
<feature type="transmembrane region" description="Helical" evidence="8">
    <location>
        <begin position="196"/>
        <end position="218"/>
    </location>
</feature>
<protein>
    <recommendedName>
        <fullName evidence="2">histidine kinase</fullName>
        <ecNumber evidence="2">2.7.13.3</ecNumber>
    </recommendedName>
</protein>
<gene>
    <name evidence="10" type="ORF">ACFFK0_14055</name>
</gene>
<organism evidence="10 11">
    <name type="scientific">Paenibacillus chartarius</name>
    <dbReference type="NCBI Taxonomy" id="747481"/>
    <lineage>
        <taxon>Bacteria</taxon>
        <taxon>Bacillati</taxon>
        <taxon>Bacillota</taxon>
        <taxon>Bacilli</taxon>
        <taxon>Bacillales</taxon>
        <taxon>Paenibacillaceae</taxon>
        <taxon>Paenibacillus</taxon>
    </lineage>
</organism>
<feature type="transmembrane region" description="Helical" evidence="8">
    <location>
        <begin position="80"/>
        <end position="96"/>
    </location>
</feature>
<dbReference type="PANTHER" id="PTHR43065:SF46">
    <property type="entry name" value="C4-DICARBOXYLATE TRANSPORT SENSOR PROTEIN DCTB"/>
    <property type="match status" value="1"/>
</dbReference>
<keyword evidence="5" id="KW-0418">Kinase</keyword>
<dbReference type="SMART" id="SM00387">
    <property type="entry name" value="HATPase_c"/>
    <property type="match status" value="1"/>
</dbReference>
<dbReference type="InterPro" id="IPR004358">
    <property type="entry name" value="Sig_transdc_His_kin-like_C"/>
</dbReference>
<keyword evidence="8" id="KW-0812">Transmembrane</keyword>
<keyword evidence="8" id="KW-1133">Transmembrane helix</keyword>
<feature type="transmembrane region" description="Helical" evidence="8">
    <location>
        <begin position="164"/>
        <end position="184"/>
    </location>
</feature>
<evidence type="ECO:0000256" key="6">
    <source>
        <dbReference type="ARBA" id="ARBA00022840"/>
    </source>
</evidence>
<dbReference type="SUPFAM" id="SSF55874">
    <property type="entry name" value="ATPase domain of HSP90 chaperone/DNA topoisomerase II/histidine kinase"/>
    <property type="match status" value="1"/>
</dbReference>
<feature type="transmembrane region" description="Helical" evidence="8">
    <location>
        <begin position="103"/>
        <end position="125"/>
    </location>
</feature>
<keyword evidence="11" id="KW-1185">Reference proteome</keyword>
<dbReference type="PANTHER" id="PTHR43065">
    <property type="entry name" value="SENSOR HISTIDINE KINASE"/>
    <property type="match status" value="1"/>
</dbReference>
<sequence length="475" mass="53848">MVFVLIALWTIAAILLIINPKNEPTRWAAFTAFTGGGGGLSRAVTETILPYLEQYQISTPSLEAFLLKMHMFGSFMNHNGLPYCFLMFAVSYSGLFRRKKKMILAGVLPIPIIGMLFLTSFTPPIQHNFQALFFWCVPYLIVGLILLTYSFMKEKNPKRKRSRLFSNIVAFPPILFQIVANYTLKAFFDVQEVWRFMPFVITILLVTFLLLGIKYGVLGVRIKFEKDRLDGTMRAISYGTSILNHTIKNEVGKIRIVADQIRNLAASSHQEKIASDAAVVLDSTKHMLDMVTRIQNRTQDIMLKEGIHEVTDILSRALSMTKVFLEKRSVQVHTDVDNKAIYLLCDPVHLQETFHNIIVNAAEAMEPGGMLFISVCETRKHLTIVFKDNGKGISQDELTYLFDPFYSTKHRKQNFGLGLTYCYNVIQQHDGSIDIQSELNVGTSVVIQIPHKRIRSHSLPLTEVRDIGSNQGYVG</sequence>
<dbReference type="InterPro" id="IPR005467">
    <property type="entry name" value="His_kinase_dom"/>
</dbReference>
<feature type="domain" description="Histidine kinase" evidence="9">
    <location>
        <begin position="242"/>
        <end position="453"/>
    </location>
</feature>
<evidence type="ECO:0000313" key="11">
    <source>
        <dbReference type="Proteomes" id="UP001589776"/>
    </source>
</evidence>
<dbReference type="PRINTS" id="PR00344">
    <property type="entry name" value="BCTRLSENSOR"/>
</dbReference>
<evidence type="ECO:0000256" key="8">
    <source>
        <dbReference type="SAM" id="Phobius"/>
    </source>
</evidence>
<evidence type="ECO:0000313" key="10">
    <source>
        <dbReference type="EMBL" id="MFC0213564.1"/>
    </source>
</evidence>
<dbReference type="RefSeq" id="WP_254611574.1">
    <property type="nucleotide sequence ID" value="NZ_JBHLWN010000054.1"/>
</dbReference>
<dbReference type="EC" id="2.7.13.3" evidence="2"/>
<evidence type="ECO:0000256" key="1">
    <source>
        <dbReference type="ARBA" id="ARBA00000085"/>
    </source>
</evidence>
<dbReference type="InterPro" id="IPR036890">
    <property type="entry name" value="HATPase_C_sf"/>
</dbReference>
<keyword evidence="6 10" id="KW-0067">ATP-binding</keyword>
<name>A0ABV6DLP5_9BACL</name>
<dbReference type="InterPro" id="IPR003594">
    <property type="entry name" value="HATPase_dom"/>
</dbReference>
<comment type="caution">
    <text evidence="10">The sequence shown here is derived from an EMBL/GenBank/DDBJ whole genome shotgun (WGS) entry which is preliminary data.</text>
</comment>
<evidence type="ECO:0000256" key="3">
    <source>
        <dbReference type="ARBA" id="ARBA00022679"/>
    </source>
</evidence>
<dbReference type="Gene3D" id="3.30.565.10">
    <property type="entry name" value="Histidine kinase-like ATPase, C-terminal domain"/>
    <property type="match status" value="1"/>
</dbReference>
<evidence type="ECO:0000259" key="9">
    <source>
        <dbReference type="PROSITE" id="PS50109"/>
    </source>
</evidence>
<feature type="transmembrane region" description="Helical" evidence="8">
    <location>
        <begin position="131"/>
        <end position="152"/>
    </location>
</feature>
<dbReference type="Proteomes" id="UP001589776">
    <property type="component" value="Unassembled WGS sequence"/>
</dbReference>
<evidence type="ECO:0000256" key="5">
    <source>
        <dbReference type="ARBA" id="ARBA00022777"/>
    </source>
</evidence>
<keyword evidence="8" id="KW-0472">Membrane</keyword>
<keyword evidence="4" id="KW-0547">Nucleotide-binding</keyword>
<dbReference type="Pfam" id="PF02518">
    <property type="entry name" value="HATPase_c"/>
    <property type="match status" value="1"/>
</dbReference>
<evidence type="ECO:0000256" key="4">
    <source>
        <dbReference type="ARBA" id="ARBA00022741"/>
    </source>
</evidence>
<dbReference type="EMBL" id="JBHLWN010000054">
    <property type="protein sequence ID" value="MFC0213564.1"/>
    <property type="molecule type" value="Genomic_DNA"/>
</dbReference>
<proteinExistence type="predicted"/>
<keyword evidence="7" id="KW-0902">Two-component regulatory system</keyword>
<keyword evidence="3" id="KW-0808">Transferase</keyword>
<comment type="catalytic activity">
    <reaction evidence="1">
        <text>ATP + protein L-histidine = ADP + protein N-phospho-L-histidine.</text>
        <dbReference type="EC" id="2.7.13.3"/>
    </reaction>
</comment>